<accession>A0A4V0ZJ21</accession>
<keyword evidence="5" id="KW-0328">Glycosyltransferase</keyword>
<dbReference type="SUPFAM" id="SSF56601">
    <property type="entry name" value="beta-lactamase/transpeptidase-like"/>
    <property type="match status" value="1"/>
</dbReference>
<dbReference type="Gene3D" id="3.30.10.20">
    <property type="match status" value="1"/>
</dbReference>
<evidence type="ECO:0000256" key="1">
    <source>
        <dbReference type="ARBA" id="ARBA00007090"/>
    </source>
</evidence>
<dbReference type="Gene3D" id="1.10.3810.10">
    <property type="entry name" value="Biosynthetic peptidoglycan transglycosylase-like"/>
    <property type="match status" value="1"/>
</dbReference>
<dbReference type="RefSeq" id="WP_131101854.1">
    <property type="nucleotide sequence ID" value="NZ_CP036455.1"/>
</dbReference>
<name>A0A4V0ZJ21_9ACTN</name>
<evidence type="ECO:0000256" key="3">
    <source>
        <dbReference type="ARBA" id="ARBA00022645"/>
    </source>
</evidence>
<evidence type="ECO:0000256" key="13">
    <source>
        <dbReference type="ARBA" id="ARBA00049902"/>
    </source>
</evidence>
<evidence type="ECO:0000256" key="12">
    <source>
        <dbReference type="ARBA" id="ARBA00034000"/>
    </source>
</evidence>
<evidence type="ECO:0000256" key="9">
    <source>
        <dbReference type="ARBA" id="ARBA00022984"/>
    </source>
</evidence>
<dbReference type="EMBL" id="CP036455">
    <property type="protein sequence ID" value="QBI51962.1"/>
    <property type="molecule type" value="Genomic_DNA"/>
</dbReference>
<comment type="catalytic activity">
    <reaction evidence="12">
        <text>Preferential cleavage: (Ac)2-L-Lys-D-Ala-|-D-Ala. Also transpeptidation of peptidyl-alanyl moieties that are N-acyl substituents of D-alanine.</text>
        <dbReference type="EC" id="3.4.16.4"/>
    </reaction>
</comment>
<feature type="compositionally biased region" description="Polar residues" evidence="14">
    <location>
        <begin position="724"/>
        <end position="738"/>
    </location>
</feature>
<evidence type="ECO:0000256" key="2">
    <source>
        <dbReference type="ARBA" id="ARBA00007739"/>
    </source>
</evidence>
<dbReference type="FunFam" id="1.10.3810.10:FF:000001">
    <property type="entry name" value="Penicillin-binding protein 1A"/>
    <property type="match status" value="1"/>
</dbReference>
<reference evidence="16 17" key="1">
    <citation type="submission" date="2019-02" db="EMBL/GenBank/DDBJ databases">
        <authorList>
            <person name="Khodamoradi S."/>
            <person name="Hahnke R.L."/>
            <person name="Kaempfer P."/>
            <person name="Schumann P."/>
            <person name="Rohde M."/>
            <person name="Steinert M."/>
            <person name="Luzhetskyy A."/>
            <person name="Wink J."/>
            <person name="Ruckert C."/>
        </authorList>
    </citation>
    <scope>NUCLEOTIDE SEQUENCE [LARGE SCALE GENOMIC DNA]</scope>
    <source>
        <strain evidence="16 17">M2</strain>
    </source>
</reference>
<feature type="region of interest" description="Disordered" evidence="14">
    <location>
        <begin position="724"/>
        <end position="807"/>
    </location>
</feature>
<dbReference type="GO" id="GO:0071555">
    <property type="term" value="P:cell wall organization"/>
    <property type="evidence" value="ECO:0007669"/>
    <property type="project" value="UniProtKB-KW"/>
</dbReference>
<keyword evidence="4" id="KW-0645">Protease</keyword>
<feature type="domain" description="PASTA" evidence="15">
    <location>
        <begin position="698"/>
        <end position="763"/>
    </location>
</feature>
<dbReference type="Gene3D" id="3.40.710.10">
    <property type="entry name" value="DD-peptidase/beta-lactamase superfamily"/>
    <property type="match status" value="1"/>
</dbReference>
<evidence type="ECO:0000259" key="15">
    <source>
        <dbReference type="PROSITE" id="PS51178"/>
    </source>
</evidence>
<keyword evidence="10" id="KW-0511">Multifunctional enzyme</keyword>
<dbReference type="GO" id="GO:0009002">
    <property type="term" value="F:serine-type D-Ala-D-Ala carboxypeptidase activity"/>
    <property type="evidence" value="ECO:0007669"/>
    <property type="project" value="UniProtKB-EC"/>
</dbReference>
<gene>
    <name evidence="16" type="primary">pbpF1</name>
    <name evidence="16" type="ORF">EKD16_00710</name>
</gene>
<sequence length="807" mass="85602">MLQKIGQLLGVGIVAGVLVAALALPAVGGLGITARNVATGFLNMPSELETPPPPERSVIYSRDGEVIAEIYDQNREVVALDKMAPVMREAIIAIEDSAFYQHGGIDIAGTFRAAIRTISGNVEGGSSITQQYVKNVLVESADSQAEQEEARETTLGRKVRELRYAVALEQRMSKKEILEGYLNIAYFGDGAYGTESAAQHYFGISAEELNLQQAAMLAGTVRYPHLYNPRLNPEAAKNRRDVVLDRMAATGKITKAEAKEAKATELNLDVSNPSNGCMPSDQPFFCDYVVQQIEQNKRYGETETERARWLRTAGLQIHTTLDLDMQQAAQKAVDEWVPRKNKSKKVAAEVLVQPGTGRIRAMAQSRNYGPDESQLGMTSINFAVDVGDGGSTGFQSGSTFKPFTLAAALKQGKEFSTSYSTGNTTTITGQRNCDGERLADWTVSNAGDTEGGSTNNMVSGTKGSVNTYFASLQADVGLCNVIEMADTLGMHRADGTSFFNERTQANNSFTLGSEEVSPLNLAGAYATFASRGKHCQPQAITKIVDEHAGETIDIKPECERVISKDVADGVSHLLQQTFDDGTTDGLEIGRPAAAKTGTTDNSASAWFAGYTPNLAGTVFVGDPRGPQNHPLRNVTIGGEYYSYVYGATIPGPIWQQTMMEATEELDSEDFPSAPSQFGSTSGPPPAEEQNAEEAAATGEAGVPDVLGMSRDQAISQLEAAGFQPNVSSTQVRSEQPTDTVGAVNPQPGTGLPEGATVNVFLSNGGAGGGNGEGGNGGDGGTGDQGNGGGFGDWPEWDLGSPGRSEDD</sequence>
<dbReference type="PROSITE" id="PS51178">
    <property type="entry name" value="PASTA"/>
    <property type="match status" value="1"/>
</dbReference>
<keyword evidence="6" id="KW-0808">Transferase</keyword>
<evidence type="ECO:0000313" key="16">
    <source>
        <dbReference type="EMBL" id="QBI51962.1"/>
    </source>
</evidence>
<dbReference type="GO" id="GO:0008360">
    <property type="term" value="P:regulation of cell shape"/>
    <property type="evidence" value="ECO:0007669"/>
    <property type="project" value="UniProtKB-KW"/>
</dbReference>
<dbReference type="GO" id="GO:0008955">
    <property type="term" value="F:peptidoglycan glycosyltransferase activity"/>
    <property type="evidence" value="ECO:0007669"/>
    <property type="project" value="UniProtKB-EC"/>
</dbReference>
<keyword evidence="3" id="KW-0121">Carboxypeptidase</keyword>
<dbReference type="Proteomes" id="UP000292235">
    <property type="component" value="Chromosome"/>
</dbReference>
<dbReference type="InterPro" id="IPR005543">
    <property type="entry name" value="PASTA_dom"/>
</dbReference>
<evidence type="ECO:0000256" key="6">
    <source>
        <dbReference type="ARBA" id="ARBA00022679"/>
    </source>
</evidence>
<dbReference type="InterPro" id="IPR012338">
    <property type="entry name" value="Beta-lactam/transpept-like"/>
</dbReference>
<evidence type="ECO:0000256" key="8">
    <source>
        <dbReference type="ARBA" id="ARBA00022960"/>
    </source>
</evidence>
<dbReference type="GO" id="GO:0009252">
    <property type="term" value="P:peptidoglycan biosynthetic process"/>
    <property type="evidence" value="ECO:0007669"/>
    <property type="project" value="UniProtKB-KW"/>
</dbReference>
<feature type="compositionally biased region" description="Gly residues" evidence="14">
    <location>
        <begin position="764"/>
        <end position="791"/>
    </location>
</feature>
<evidence type="ECO:0000256" key="4">
    <source>
        <dbReference type="ARBA" id="ARBA00022670"/>
    </source>
</evidence>
<dbReference type="AlphaFoldDB" id="A0A4V0ZJ21"/>
<comment type="similarity">
    <text evidence="2">In the N-terminal section; belongs to the glycosyltransferase 51 family.</text>
</comment>
<dbReference type="SUPFAM" id="SSF53955">
    <property type="entry name" value="Lysozyme-like"/>
    <property type="match status" value="1"/>
</dbReference>
<keyword evidence="8" id="KW-0133">Cell shape</keyword>
<dbReference type="GO" id="GO:0008658">
    <property type="term" value="F:penicillin binding"/>
    <property type="evidence" value="ECO:0007669"/>
    <property type="project" value="InterPro"/>
</dbReference>
<dbReference type="Pfam" id="PF00905">
    <property type="entry name" value="Transpeptidase"/>
    <property type="match status" value="1"/>
</dbReference>
<dbReference type="SMART" id="SM00740">
    <property type="entry name" value="PASTA"/>
    <property type="match status" value="1"/>
</dbReference>
<dbReference type="InterPro" id="IPR050396">
    <property type="entry name" value="Glycosyltr_51/Transpeptidase"/>
</dbReference>
<dbReference type="InterPro" id="IPR001460">
    <property type="entry name" value="PCN-bd_Tpept"/>
</dbReference>
<evidence type="ECO:0000256" key="10">
    <source>
        <dbReference type="ARBA" id="ARBA00023268"/>
    </source>
</evidence>
<dbReference type="GO" id="GO:0030288">
    <property type="term" value="C:outer membrane-bounded periplasmic space"/>
    <property type="evidence" value="ECO:0007669"/>
    <property type="project" value="TreeGrafter"/>
</dbReference>
<protein>
    <submittedName>
        <fullName evidence="16">Penicillin-binding protein 1F</fullName>
    </submittedName>
</protein>
<dbReference type="PANTHER" id="PTHR32282:SF33">
    <property type="entry name" value="PEPTIDOGLYCAN GLYCOSYLTRANSFERASE"/>
    <property type="match status" value="1"/>
</dbReference>
<dbReference type="KEGG" id="strr:EKD16_00710"/>
<dbReference type="GO" id="GO:0006508">
    <property type="term" value="P:proteolysis"/>
    <property type="evidence" value="ECO:0007669"/>
    <property type="project" value="UniProtKB-KW"/>
</dbReference>
<dbReference type="CDD" id="cd06577">
    <property type="entry name" value="PASTA_pknB"/>
    <property type="match status" value="1"/>
</dbReference>
<keyword evidence="7" id="KW-0378">Hydrolase</keyword>
<dbReference type="Pfam" id="PF00912">
    <property type="entry name" value="Transgly"/>
    <property type="match status" value="1"/>
</dbReference>
<evidence type="ECO:0000256" key="5">
    <source>
        <dbReference type="ARBA" id="ARBA00022676"/>
    </source>
</evidence>
<comment type="similarity">
    <text evidence="1">In the C-terminal section; belongs to the transpeptidase family.</text>
</comment>
<comment type="catalytic activity">
    <reaction evidence="13">
        <text>[GlcNAc-(1-&gt;4)-Mur2Ac(oyl-L-Ala-gamma-D-Glu-L-Lys-D-Ala-D-Ala)](n)-di-trans,octa-cis-undecaprenyl diphosphate + beta-D-GlcNAc-(1-&gt;4)-Mur2Ac(oyl-L-Ala-gamma-D-Glu-L-Lys-D-Ala-D-Ala)-di-trans,octa-cis-undecaprenyl diphosphate = [GlcNAc-(1-&gt;4)-Mur2Ac(oyl-L-Ala-gamma-D-Glu-L-Lys-D-Ala-D-Ala)](n+1)-di-trans,octa-cis-undecaprenyl diphosphate + di-trans,octa-cis-undecaprenyl diphosphate + H(+)</text>
        <dbReference type="Rhea" id="RHEA:23708"/>
        <dbReference type="Rhea" id="RHEA-COMP:9602"/>
        <dbReference type="Rhea" id="RHEA-COMP:9603"/>
        <dbReference type="ChEBI" id="CHEBI:15378"/>
        <dbReference type="ChEBI" id="CHEBI:58405"/>
        <dbReference type="ChEBI" id="CHEBI:60033"/>
        <dbReference type="ChEBI" id="CHEBI:78435"/>
        <dbReference type="EC" id="2.4.99.28"/>
    </reaction>
</comment>
<feature type="region of interest" description="Disordered" evidence="14">
    <location>
        <begin position="663"/>
        <end position="697"/>
    </location>
</feature>
<dbReference type="PANTHER" id="PTHR32282">
    <property type="entry name" value="BINDING PROTEIN TRANSPEPTIDASE, PUTATIVE-RELATED"/>
    <property type="match status" value="1"/>
</dbReference>
<keyword evidence="9" id="KW-0573">Peptidoglycan synthesis</keyword>
<dbReference type="InterPro" id="IPR036950">
    <property type="entry name" value="PBP_transglycosylase"/>
</dbReference>
<proteinExistence type="inferred from homology"/>
<evidence type="ECO:0000256" key="7">
    <source>
        <dbReference type="ARBA" id="ARBA00022801"/>
    </source>
</evidence>
<dbReference type="OrthoDB" id="7911552at2"/>
<keyword evidence="17" id="KW-1185">Reference proteome</keyword>
<dbReference type="InterPro" id="IPR023346">
    <property type="entry name" value="Lysozyme-like_dom_sf"/>
</dbReference>
<evidence type="ECO:0000313" key="17">
    <source>
        <dbReference type="Proteomes" id="UP000292235"/>
    </source>
</evidence>
<evidence type="ECO:0000256" key="11">
    <source>
        <dbReference type="ARBA" id="ARBA00023316"/>
    </source>
</evidence>
<dbReference type="InterPro" id="IPR001264">
    <property type="entry name" value="Glyco_trans_51"/>
</dbReference>
<dbReference type="Pfam" id="PF03793">
    <property type="entry name" value="PASTA"/>
    <property type="match status" value="1"/>
</dbReference>
<evidence type="ECO:0000256" key="14">
    <source>
        <dbReference type="SAM" id="MobiDB-lite"/>
    </source>
</evidence>
<organism evidence="16 17">
    <name type="scientific">Streptomonospora litoralis</name>
    <dbReference type="NCBI Taxonomy" id="2498135"/>
    <lineage>
        <taxon>Bacteria</taxon>
        <taxon>Bacillati</taxon>
        <taxon>Actinomycetota</taxon>
        <taxon>Actinomycetes</taxon>
        <taxon>Streptosporangiales</taxon>
        <taxon>Nocardiopsidaceae</taxon>
        <taxon>Streptomonospora</taxon>
    </lineage>
</organism>
<keyword evidence="11" id="KW-0961">Cell wall biogenesis/degradation</keyword>